<evidence type="ECO:0000256" key="1">
    <source>
        <dbReference type="ARBA" id="ARBA00004091"/>
    </source>
</evidence>
<dbReference type="PANTHER" id="PTHR33293">
    <property type="entry name" value="INSERTION ELEMENT IS1 1 PROTEIN INSB-RELATED"/>
    <property type="match status" value="1"/>
</dbReference>
<keyword evidence="3" id="KW-0815">Transposition</keyword>
<accession>A0ABT6IT92</accession>
<dbReference type="InterPro" id="IPR005063">
    <property type="entry name" value="Transposase_27"/>
</dbReference>
<dbReference type="PANTHER" id="PTHR33293:SF1">
    <property type="entry name" value="INSERTION ELEMENT IS1 1 PROTEIN INSB-RELATED"/>
    <property type="match status" value="1"/>
</dbReference>
<evidence type="ECO:0000256" key="2">
    <source>
        <dbReference type="ARBA" id="ARBA00008841"/>
    </source>
</evidence>
<dbReference type="Pfam" id="PF03400">
    <property type="entry name" value="DDE_Tnp_IS1"/>
    <property type="match status" value="1"/>
</dbReference>
<dbReference type="RefSeq" id="WP_284719443.1">
    <property type="nucleotide sequence ID" value="NZ_PGFT01000001.1"/>
</dbReference>
<evidence type="ECO:0000256" key="4">
    <source>
        <dbReference type="ARBA" id="ARBA00023172"/>
    </source>
</evidence>
<gene>
    <name evidence="5" type="ORF">CUR83_08300</name>
</gene>
<dbReference type="InterPro" id="IPR051354">
    <property type="entry name" value="Transposase_27_IS1"/>
</dbReference>
<reference evidence="5 6" key="1">
    <citation type="submission" date="2017-11" db="EMBL/GenBank/DDBJ databases">
        <title>Whole genome sequencing of Psychrobacter pocilloporae S6-60T(=JCM 31058T=LMG 29157T).</title>
        <authorList>
            <person name="Das S.K."/>
        </authorList>
    </citation>
    <scope>NUCLEOTIDE SEQUENCE [LARGE SCALE GENOMIC DNA]</scope>
    <source>
        <strain evidence="5 6">S6-60</strain>
    </source>
</reference>
<comment type="caution">
    <text evidence="5">The sequence shown here is derived from an EMBL/GenBank/DDBJ whole genome shotgun (WGS) entry which is preliminary data.</text>
</comment>
<comment type="similarity">
    <text evidence="2">Belongs to the transposase 27 family.</text>
</comment>
<evidence type="ECO:0000256" key="3">
    <source>
        <dbReference type="ARBA" id="ARBA00022578"/>
    </source>
</evidence>
<sequence>MKTQIQINCPDCLSHSLSLKKNGIKSYGKQNYQCKDCKRQFIDDHALNYQGCYSQIEDILRLMTARGCGVRDIAIITSVSIGKVLSTISSSVYKILPNKRYYERLEVNDFWTYVYRKKRKVWLIYAYDRATNEIVTYVWGKRDLKTAQKLRARLKQLKVSYDSISMDNWDSFITSFKPDNKQVGKQHTIGIEGNNCRLRHRLKRAVRRTCCFSKKLDNHLKVFDLVFFYINDGYV</sequence>
<evidence type="ECO:0000313" key="6">
    <source>
        <dbReference type="Proteomes" id="UP001243298"/>
    </source>
</evidence>
<keyword evidence="4" id="KW-0233">DNA recombination</keyword>
<comment type="function">
    <text evidence="1">Absolutely required for transposition of IS1.</text>
</comment>
<organism evidence="5 6">
    <name type="scientific">Psychrobacter pocilloporae</name>
    <dbReference type="NCBI Taxonomy" id="1775882"/>
    <lineage>
        <taxon>Bacteria</taxon>
        <taxon>Pseudomonadati</taxon>
        <taxon>Pseudomonadota</taxon>
        <taxon>Gammaproteobacteria</taxon>
        <taxon>Moraxellales</taxon>
        <taxon>Moraxellaceae</taxon>
        <taxon>Psychrobacter</taxon>
    </lineage>
</organism>
<keyword evidence="6" id="KW-1185">Reference proteome</keyword>
<dbReference type="EMBL" id="PGFT01000001">
    <property type="protein sequence ID" value="MDH4905059.1"/>
    <property type="molecule type" value="Genomic_DNA"/>
</dbReference>
<protein>
    <submittedName>
        <fullName evidence="5">IS1 family transposase</fullName>
    </submittedName>
</protein>
<name>A0ABT6IT92_9GAMM</name>
<dbReference type="NCBIfam" id="NF033558">
    <property type="entry name" value="transpos_IS1"/>
    <property type="match status" value="1"/>
</dbReference>
<dbReference type="Proteomes" id="UP001243298">
    <property type="component" value="Unassembled WGS sequence"/>
</dbReference>
<evidence type="ECO:0000313" key="5">
    <source>
        <dbReference type="EMBL" id="MDH4905059.1"/>
    </source>
</evidence>
<proteinExistence type="inferred from homology"/>